<dbReference type="CDD" id="cd11386">
    <property type="entry name" value="MCP_signal"/>
    <property type="match status" value="1"/>
</dbReference>
<sequence length="579" mass="64005">MKRLHNSIDYIFQRSIKTKFITLILILAFGFTITGIGSYIQSSKLIGGVNELYNEHMQSVVLTEKMMVSFKQASVFLERILETDDASAVQWHIDDYHKQMSDVDKSYQAFVNEHGGQKQALDELGQAIGSFKTEAEAAIQAVQAHNKEAAKKGYDEQGRSLENIVFRQMEQLEKNNMEQASIVHDQVTKDAGGRRLIIIVLYIVLLLLSAGVSYGIMISIEKPIDSLQALMSKAAAGNLTAESTQYIHHEMGRISTSYNDMLQGLRSLVLHLKDAANQLIEGIGSIAEYTVKSHAASEATVQTMHQAEEGAVKQQQATEESSRAMEEMARGIQDIVYASGSVMEITNEASEFTGRGSEQMKQAMSEMDQTHHAVEDAVTKVRQLHGHSNSIGKMIVMIREISAQTSLLALNASIEAARAGEHGRGFSVVAEEVRKLAEQSHDTTQHMEQLITQIQRDTNQTVDVMTDVQTHVQSGQQSVEAAGDAFLKLHQRMKHIVEQIESVSASTEQLSAGSEEVAASAGEVSMIASQSAQDIRNVAKQTQEQLDAISVISNTMDELYERVYSLEQYVNEFQMDAAK</sequence>
<feature type="transmembrane region" description="Helical" evidence="7">
    <location>
        <begin position="196"/>
        <end position="217"/>
    </location>
</feature>
<dbReference type="InterPro" id="IPR003660">
    <property type="entry name" value="HAMP_dom"/>
</dbReference>
<dbReference type="Gene3D" id="1.10.287.950">
    <property type="entry name" value="Methyl-accepting chemotaxis protein"/>
    <property type="match status" value="1"/>
</dbReference>
<evidence type="ECO:0000256" key="5">
    <source>
        <dbReference type="ARBA" id="ARBA00029447"/>
    </source>
</evidence>
<dbReference type="PANTHER" id="PTHR32089">
    <property type="entry name" value="METHYL-ACCEPTING CHEMOTAXIS PROTEIN MCPB"/>
    <property type="match status" value="1"/>
</dbReference>
<evidence type="ECO:0000256" key="4">
    <source>
        <dbReference type="ARBA" id="ARBA00023224"/>
    </source>
</evidence>
<evidence type="ECO:0000256" key="6">
    <source>
        <dbReference type="PROSITE-ProRule" id="PRU00284"/>
    </source>
</evidence>
<dbReference type="PANTHER" id="PTHR32089:SF112">
    <property type="entry name" value="LYSOZYME-LIKE PROTEIN-RELATED"/>
    <property type="match status" value="1"/>
</dbReference>
<evidence type="ECO:0000313" key="10">
    <source>
        <dbReference type="EMBL" id="SMG45285.1"/>
    </source>
</evidence>
<dbReference type="EMBL" id="FXAZ01000003">
    <property type="protein sequence ID" value="SMG45285.1"/>
    <property type="molecule type" value="Genomic_DNA"/>
</dbReference>
<dbReference type="SMART" id="SM00304">
    <property type="entry name" value="HAMP"/>
    <property type="match status" value="1"/>
</dbReference>
<evidence type="ECO:0000313" key="11">
    <source>
        <dbReference type="Proteomes" id="UP000193834"/>
    </source>
</evidence>
<comment type="subcellular location">
    <subcellularLocation>
        <location evidence="1">Cell membrane</location>
    </subcellularLocation>
</comment>
<protein>
    <submittedName>
        <fullName evidence="10">Methyl-accepting chemotaxis protein</fullName>
    </submittedName>
</protein>
<dbReference type="PROSITE" id="PS50111">
    <property type="entry name" value="CHEMOTAXIS_TRANSDUC_2"/>
    <property type="match status" value="1"/>
</dbReference>
<feature type="domain" description="Methyl-accepting transducer" evidence="8">
    <location>
        <begin position="289"/>
        <end position="525"/>
    </location>
</feature>
<dbReference type="GO" id="GO:0007165">
    <property type="term" value="P:signal transduction"/>
    <property type="evidence" value="ECO:0007669"/>
    <property type="project" value="UniProtKB-KW"/>
</dbReference>
<keyword evidence="4 6" id="KW-0807">Transducer</keyword>
<dbReference type="SMART" id="SM00283">
    <property type="entry name" value="MA"/>
    <property type="match status" value="1"/>
</dbReference>
<comment type="similarity">
    <text evidence="5">Belongs to the methyl-accepting chemotaxis (MCP) protein family.</text>
</comment>
<keyword evidence="7" id="KW-1133">Transmembrane helix</keyword>
<evidence type="ECO:0000259" key="9">
    <source>
        <dbReference type="PROSITE" id="PS50885"/>
    </source>
</evidence>
<dbReference type="InterPro" id="IPR004089">
    <property type="entry name" value="MCPsignal_dom"/>
</dbReference>
<evidence type="ECO:0000256" key="2">
    <source>
        <dbReference type="ARBA" id="ARBA00022475"/>
    </source>
</evidence>
<keyword evidence="3 7" id="KW-0472">Membrane</keyword>
<dbReference type="SUPFAM" id="SSF58104">
    <property type="entry name" value="Methyl-accepting chemotaxis protein (MCP) signaling domain"/>
    <property type="match status" value="1"/>
</dbReference>
<keyword evidence="7" id="KW-0812">Transmembrane</keyword>
<feature type="domain" description="HAMP" evidence="9">
    <location>
        <begin position="218"/>
        <end position="270"/>
    </location>
</feature>
<dbReference type="Pfam" id="PF00015">
    <property type="entry name" value="MCPsignal"/>
    <property type="match status" value="1"/>
</dbReference>
<reference evidence="10 11" key="1">
    <citation type="submission" date="2017-04" db="EMBL/GenBank/DDBJ databases">
        <authorList>
            <person name="Afonso C.L."/>
            <person name="Miller P.J."/>
            <person name="Scott M.A."/>
            <person name="Spackman E."/>
            <person name="Goraichik I."/>
            <person name="Dimitrov K.M."/>
            <person name="Suarez D.L."/>
            <person name="Swayne D.E."/>
        </authorList>
    </citation>
    <scope>NUCLEOTIDE SEQUENCE [LARGE SCALE GENOMIC DNA]</scope>
    <source>
        <strain evidence="10 11">11</strain>
    </source>
</reference>
<organism evidence="10 11">
    <name type="scientific">Paenibacillus aquistagni</name>
    <dbReference type="NCBI Taxonomy" id="1852522"/>
    <lineage>
        <taxon>Bacteria</taxon>
        <taxon>Bacillati</taxon>
        <taxon>Bacillota</taxon>
        <taxon>Bacilli</taxon>
        <taxon>Bacillales</taxon>
        <taxon>Paenibacillaceae</taxon>
        <taxon>Paenibacillus</taxon>
    </lineage>
</organism>
<dbReference type="Proteomes" id="UP000193834">
    <property type="component" value="Unassembled WGS sequence"/>
</dbReference>
<gene>
    <name evidence="10" type="ORF">SAMN06295960_2730</name>
</gene>
<keyword evidence="11" id="KW-1185">Reference proteome</keyword>
<keyword evidence="2" id="KW-1003">Cell membrane</keyword>
<dbReference type="STRING" id="1852522.SAMN06295960_2730"/>
<dbReference type="InterPro" id="IPR024478">
    <property type="entry name" value="HlyB_4HB_MCP"/>
</dbReference>
<evidence type="ECO:0000259" key="8">
    <source>
        <dbReference type="PROSITE" id="PS50111"/>
    </source>
</evidence>
<dbReference type="RefSeq" id="WP_176228925.1">
    <property type="nucleotide sequence ID" value="NZ_FXAZ01000003.1"/>
</dbReference>
<dbReference type="AlphaFoldDB" id="A0A1X7KUT7"/>
<name>A0A1X7KUT7_9BACL</name>
<dbReference type="Gene3D" id="6.10.340.10">
    <property type="match status" value="1"/>
</dbReference>
<dbReference type="GO" id="GO:0005886">
    <property type="term" value="C:plasma membrane"/>
    <property type="evidence" value="ECO:0007669"/>
    <property type="project" value="UniProtKB-SubCell"/>
</dbReference>
<evidence type="ECO:0000256" key="7">
    <source>
        <dbReference type="SAM" id="Phobius"/>
    </source>
</evidence>
<evidence type="ECO:0000256" key="3">
    <source>
        <dbReference type="ARBA" id="ARBA00023136"/>
    </source>
</evidence>
<dbReference type="PROSITE" id="PS50885">
    <property type="entry name" value="HAMP"/>
    <property type="match status" value="1"/>
</dbReference>
<evidence type="ECO:0000256" key="1">
    <source>
        <dbReference type="ARBA" id="ARBA00004236"/>
    </source>
</evidence>
<accession>A0A1X7KUT7</accession>
<dbReference type="Pfam" id="PF12729">
    <property type="entry name" value="4HB_MCP_1"/>
    <property type="match status" value="1"/>
</dbReference>
<proteinExistence type="inferred from homology"/>
<feature type="transmembrane region" description="Helical" evidence="7">
    <location>
        <begin position="20"/>
        <end position="40"/>
    </location>
</feature>